<dbReference type="EMBL" id="BIFH01000022">
    <property type="protein sequence ID" value="GCD96905.1"/>
    <property type="molecule type" value="Genomic_DNA"/>
</dbReference>
<gene>
    <name evidence="1" type="ORF">EHYA_04592</name>
</gene>
<comment type="caution">
    <text evidence="1">The sequence shown here is derived from an EMBL/GenBank/DDBJ whole genome shotgun (WGS) entry which is preliminary data.</text>
</comment>
<sequence>MNEFQEDALPGVNGAPPNALVVTLTTGDGSPDVGGAGLLAVGCAMTGAALHPWHYVYGNHVETTDGVLRLTGRTRLLVSLIVALPTLDRIALYLGVPGTPAPHPKRPSGLRLRLEDYNTGSEYATAELRNPTAGRFLGFGHIVRRHGGWAFRSARFPEPLTSKAVGDAHGILPGMRSSGTYAGMSSHGS</sequence>
<protein>
    <recommendedName>
        <fullName evidence="3">TerD domain-containing protein</fullName>
    </recommendedName>
</protein>
<name>A0A401YQT2_9ACTN</name>
<keyword evidence="2" id="KW-1185">Reference proteome</keyword>
<dbReference type="Proteomes" id="UP000286931">
    <property type="component" value="Unassembled WGS sequence"/>
</dbReference>
<reference evidence="1 2" key="1">
    <citation type="submission" date="2018-12" db="EMBL/GenBank/DDBJ databases">
        <title>Draft genome sequence of Embleya hyalina NBRC 13850T.</title>
        <authorList>
            <person name="Komaki H."/>
            <person name="Hosoyama A."/>
            <person name="Kimura A."/>
            <person name="Ichikawa N."/>
            <person name="Tamura T."/>
        </authorList>
    </citation>
    <scope>NUCLEOTIDE SEQUENCE [LARGE SCALE GENOMIC DNA]</scope>
    <source>
        <strain evidence="1 2">NBRC 13850</strain>
    </source>
</reference>
<evidence type="ECO:0008006" key="3">
    <source>
        <dbReference type="Google" id="ProtNLM"/>
    </source>
</evidence>
<dbReference type="AlphaFoldDB" id="A0A401YQT2"/>
<organism evidence="1 2">
    <name type="scientific">Embleya hyalina</name>
    <dbReference type="NCBI Taxonomy" id="516124"/>
    <lineage>
        <taxon>Bacteria</taxon>
        <taxon>Bacillati</taxon>
        <taxon>Actinomycetota</taxon>
        <taxon>Actinomycetes</taxon>
        <taxon>Kitasatosporales</taxon>
        <taxon>Streptomycetaceae</taxon>
        <taxon>Embleya</taxon>
    </lineage>
</organism>
<evidence type="ECO:0000313" key="1">
    <source>
        <dbReference type="EMBL" id="GCD96905.1"/>
    </source>
</evidence>
<evidence type="ECO:0000313" key="2">
    <source>
        <dbReference type="Proteomes" id="UP000286931"/>
    </source>
</evidence>
<accession>A0A401YQT2</accession>
<dbReference type="RefSeq" id="WP_126638931.1">
    <property type="nucleotide sequence ID" value="NZ_BIFH01000022.1"/>
</dbReference>
<proteinExistence type="predicted"/>